<protein>
    <submittedName>
        <fullName evidence="2">Helix-turn-helix domain-containing protein</fullName>
    </submittedName>
</protein>
<dbReference type="Gene3D" id="1.10.10.10">
    <property type="entry name" value="Winged helix-like DNA-binding domain superfamily/Winged helix DNA-binding domain"/>
    <property type="match status" value="1"/>
</dbReference>
<dbReference type="EMBL" id="JACWUS010000005">
    <property type="protein sequence ID" value="MBD2829932.1"/>
    <property type="molecule type" value="Genomic_DNA"/>
</dbReference>
<dbReference type="AlphaFoldDB" id="A0A927BNE7"/>
<feature type="region of interest" description="Disordered" evidence="1">
    <location>
        <begin position="383"/>
        <end position="430"/>
    </location>
</feature>
<feature type="region of interest" description="Disordered" evidence="1">
    <location>
        <begin position="97"/>
        <end position="177"/>
    </location>
</feature>
<name>A0A927BNE7_STRGL</name>
<evidence type="ECO:0000256" key="1">
    <source>
        <dbReference type="SAM" id="MobiDB-lite"/>
    </source>
</evidence>
<feature type="compositionally biased region" description="Basic and acidic residues" evidence="1">
    <location>
        <begin position="383"/>
        <end position="422"/>
    </location>
</feature>
<comment type="caution">
    <text evidence="2">The sequence shown here is derived from an EMBL/GenBank/DDBJ whole genome shotgun (WGS) entry which is preliminary data.</text>
</comment>
<gene>
    <name evidence="2" type="ORF">ID875_21460</name>
</gene>
<organism evidence="2">
    <name type="scientific">Streptomyces globisporus</name>
    <dbReference type="NCBI Taxonomy" id="1908"/>
    <lineage>
        <taxon>Bacteria</taxon>
        <taxon>Bacillati</taxon>
        <taxon>Actinomycetota</taxon>
        <taxon>Actinomycetes</taxon>
        <taxon>Kitasatosporales</taxon>
        <taxon>Streptomycetaceae</taxon>
        <taxon>Streptomyces</taxon>
    </lineage>
</organism>
<proteinExistence type="predicted"/>
<feature type="compositionally biased region" description="Polar residues" evidence="1">
    <location>
        <begin position="147"/>
        <end position="164"/>
    </location>
</feature>
<feature type="compositionally biased region" description="Low complexity" evidence="1">
    <location>
        <begin position="124"/>
        <end position="135"/>
    </location>
</feature>
<feature type="region of interest" description="Disordered" evidence="1">
    <location>
        <begin position="299"/>
        <end position="338"/>
    </location>
</feature>
<feature type="compositionally biased region" description="Basic and acidic residues" evidence="1">
    <location>
        <begin position="109"/>
        <end position="123"/>
    </location>
</feature>
<dbReference type="Pfam" id="PF13730">
    <property type="entry name" value="HTH_36"/>
    <property type="match status" value="1"/>
</dbReference>
<sequence>MSNEAQTYVATLAVGDITAKYVLSRLADRADERFSCFPSVSLLAAEAEKSERVIQRALKRLREMKLISDKERKRSDGSTTSSRYFLHGPWDRYAGTGVPFPTITTPKQKRAEQWAEPPREGAFREGTAAAEAVAGKADRPAPPVPASTYNDQVDTAAAKQTSDGEATPKTPKQKQKARVRMNREQAAAVVAVEAAWPAELADLLPKYRPNVIRDAVLDALAHGRTPDQLVARVRRRWSTHGYADALLAQDGKGLGSPVGVAVALVRPPAECPDPMCEDGVLLPLESPCVKCEQRMLDRRADHRRQRQVPGPRETPRPRTWTCESPDCQQPGRGTPPEDGLCAKCRQEVQEAAARLQEQLAAAEAERQRAAAAASWSQVLEDAYAEHQGREDQLRAAAQDEQRRKDEAAESRRIQEELLRQHPELAQYAQT</sequence>
<evidence type="ECO:0000313" key="2">
    <source>
        <dbReference type="EMBL" id="MBD2829932.1"/>
    </source>
</evidence>
<accession>A0A927BNE7</accession>
<reference evidence="2" key="1">
    <citation type="journal article" date="2020" name="PLoS ONE">
        <title>Isolation and characterization of Streptomyces bacteriophages and Streptomyces strains encoding biosynthetic arsenals: Streptomyces strains and phages for antibiotic discovery.</title>
        <authorList>
            <person name="Montano E.T."/>
            <person name="Nideffer J.F."/>
            <person name="Brumage L."/>
            <person name="Erb M."/>
            <person name="Derman A.I."/>
            <person name="Davis J.P."/>
            <person name="Estrada E."/>
            <person name="Fu S."/>
            <person name="Le D."/>
            <person name="Vuppala A."/>
            <person name="Tran C."/>
            <person name="Luterstein E."/>
            <person name="Lakkaraju S."/>
            <person name="Panchagnula S."/>
            <person name="Ren C."/>
            <person name="Doan J."/>
            <person name="Tran S."/>
            <person name="Soriano J."/>
            <person name="Fujita Y."/>
            <person name="Gutala P."/>
            <person name="Fujii Q."/>
            <person name="Lee M."/>
            <person name="Bui A."/>
            <person name="Villarreal C."/>
            <person name="Shing S.R."/>
            <person name="Kim S."/>
            <person name="Freeman D."/>
            <person name="Racha V."/>
            <person name="Ho A."/>
            <person name="Kumar P."/>
            <person name="Falah K."/>
            <person name="Dawson T."/>
            <person name="Enustun E."/>
            <person name="Prichard A."/>
            <person name="Gomez A."/>
            <person name="Khanna K."/>
            <person name="Trigg S."/>
            <person name="Fernandez L."/>
            <person name="Pogliano K."/>
            <person name="Pogliano J."/>
        </authorList>
    </citation>
    <scope>NUCLEOTIDE SEQUENCE</scope>
    <source>
        <strain evidence="2">QF2</strain>
    </source>
</reference>
<dbReference type="InterPro" id="IPR036388">
    <property type="entry name" value="WH-like_DNA-bd_sf"/>
</dbReference>